<keyword evidence="1" id="KW-0479">Metal-binding</keyword>
<keyword evidence="1" id="KW-0548">Nucleotidyltransferase</keyword>
<keyword evidence="1" id="KW-0808">Transferase</keyword>
<dbReference type="PROSITE" id="PS50878">
    <property type="entry name" value="RT_POL"/>
    <property type="match status" value="1"/>
</dbReference>
<dbReference type="GO" id="GO:0000781">
    <property type="term" value="C:chromosome, telomeric region"/>
    <property type="evidence" value="ECO:0007669"/>
    <property type="project" value="UniProtKB-SubCell"/>
</dbReference>
<dbReference type="InterPro" id="IPR000477">
    <property type="entry name" value="RT_dom"/>
</dbReference>
<dbReference type="Proteomes" id="UP001210925">
    <property type="component" value="Unassembled WGS sequence"/>
</dbReference>
<keyword evidence="1" id="KW-0460">Magnesium</keyword>
<comment type="function">
    <text evidence="1">Telomerase is a ribonucleoprotein enzyme essential for the replication of chromosome termini in most eukaryotes. It elongates telomeres. It is a reverse transcriptase that adds simple sequence repeats to chromosome ends by copying a template sequence within the RNA component of the enzyme.</text>
</comment>
<comment type="subcellular location">
    <subcellularLocation>
        <location evidence="1">Nucleus</location>
    </subcellularLocation>
    <subcellularLocation>
        <location evidence="1">Chromosome</location>
        <location evidence="1">Telomere</location>
    </subcellularLocation>
</comment>
<keyword evidence="1" id="KW-0779">Telomere</keyword>
<dbReference type="InterPro" id="IPR003545">
    <property type="entry name" value="Telomerase_RT"/>
</dbReference>
<dbReference type="AlphaFoldDB" id="A0AAD5UMD6"/>
<keyword evidence="1" id="KW-0539">Nucleus</keyword>
<evidence type="ECO:0000259" key="2">
    <source>
        <dbReference type="PROSITE" id="PS50878"/>
    </source>
</evidence>
<reference evidence="3" key="1">
    <citation type="submission" date="2020-05" db="EMBL/GenBank/DDBJ databases">
        <title>Phylogenomic resolution of chytrid fungi.</title>
        <authorList>
            <person name="Stajich J.E."/>
            <person name="Amses K."/>
            <person name="Simmons R."/>
            <person name="Seto K."/>
            <person name="Myers J."/>
            <person name="Bonds A."/>
            <person name="Quandt C.A."/>
            <person name="Barry K."/>
            <person name="Liu P."/>
            <person name="Grigoriev I."/>
            <person name="Longcore J.E."/>
            <person name="James T.Y."/>
        </authorList>
    </citation>
    <scope>NUCLEOTIDE SEQUENCE</scope>
    <source>
        <strain evidence="3">PLAUS21</strain>
    </source>
</reference>
<proteinExistence type="inferred from homology"/>
<comment type="caution">
    <text evidence="3">The sequence shown here is derived from an EMBL/GenBank/DDBJ whole genome shotgun (WGS) entry which is preliminary data.</text>
</comment>
<dbReference type="PANTHER" id="PTHR12066:SF0">
    <property type="entry name" value="TELOMERASE REVERSE TRANSCRIPTASE"/>
    <property type="match status" value="1"/>
</dbReference>
<dbReference type="GO" id="GO:0003720">
    <property type="term" value="F:telomerase activity"/>
    <property type="evidence" value="ECO:0007669"/>
    <property type="project" value="InterPro"/>
</dbReference>
<name>A0AAD5UMD6_9FUNG</name>
<comment type="catalytic activity">
    <reaction evidence="1">
        <text>DNA(n) + a 2'-deoxyribonucleoside 5'-triphosphate = DNA(n+1) + diphosphate</text>
        <dbReference type="Rhea" id="RHEA:22508"/>
        <dbReference type="Rhea" id="RHEA-COMP:17339"/>
        <dbReference type="Rhea" id="RHEA-COMP:17340"/>
        <dbReference type="ChEBI" id="CHEBI:33019"/>
        <dbReference type="ChEBI" id="CHEBI:61560"/>
        <dbReference type="ChEBI" id="CHEBI:173112"/>
        <dbReference type="EC" id="2.7.7.49"/>
    </reaction>
</comment>
<comment type="similarity">
    <text evidence="1">Belongs to the reverse transcriptase family. Telomerase subfamily.</text>
</comment>
<feature type="domain" description="Reverse transcriptase" evidence="2">
    <location>
        <begin position="1"/>
        <end position="141"/>
    </location>
</feature>
<dbReference type="GO" id="GO:0046872">
    <property type="term" value="F:metal ion binding"/>
    <property type="evidence" value="ECO:0007669"/>
    <property type="project" value="UniProtKB-KW"/>
</dbReference>
<dbReference type="EMBL" id="JADGKB010000025">
    <property type="protein sequence ID" value="KAJ3258651.1"/>
    <property type="molecule type" value="Genomic_DNA"/>
</dbReference>
<dbReference type="GO" id="GO:0000333">
    <property type="term" value="C:telomerase catalytic core complex"/>
    <property type="evidence" value="ECO:0007669"/>
    <property type="project" value="TreeGrafter"/>
</dbReference>
<dbReference type="PRINTS" id="PR01365">
    <property type="entry name" value="TELOMERASERT"/>
</dbReference>
<dbReference type="EC" id="2.7.7.49" evidence="1"/>
<keyword evidence="1" id="KW-0695">RNA-directed DNA polymerase</keyword>
<evidence type="ECO:0000313" key="4">
    <source>
        <dbReference type="Proteomes" id="UP001210925"/>
    </source>
</evidence>
<evidence type="ECO:0000313" key="3">
    <source>
        <dbReference type="EMBL" id="KAJ3258651.1"/>
    </source>
</evidence>
<dbReference type="PANTHER" id="PTHR12066">
    <property type="entry name" value="TELOMERASE REVERSE TRANSCRIPTASE"/>
    <property type="match status" value="1"/>
</dbReference>
<accession>A0AAD5UMD6</accession>
<keyword evidence="4" id="KW-1185">Reference proteome</keyword>
<dbReference type="GO" id="GO:0070034">
    <property type="term" value="F:telomerase RNA binding"/>
    <property type="evidence" value="ECO:0007669"/>
    <property type="project" value="TreeGrafter"/>
</dbReference>
<dbReference type="GO" id="GO:0042162">
    <property type="term" value="F:telomeric DNA binding"/>
    <property type="evidence" value="ECO:0007669"/>
    <property type="project" value="TreeGrafter"/>
</dbReference>
<sequence length="141" mass="16368">MSSSAEKTECGQILYFCKIDIQACFDTINQQLLMDTIEQFLQKPEYLIRKFGLIKKKRLEFKRAATDSNNFTNFHDYVSELDDIGESIFVDSVNYQFESKDKIMKLLETHLLNHTIKIGKRCFKQNQGIPQGSILSTLLCK</sequence>
<keyword evidence="1" id="KW-0158">Chromosome</keyword>
<organism evidence="3 4">
    <name type="scientific">Boothiomyces macroporosus</name>
    <dbReference type="NCBI Taxonomy" id="261099"/>
    <lineage>
        <taxon>Eukaryota</taxon>
        <taxon>Fungi</taxon>
        <taxon>Fungi incertae sedis</taxon>
        <taxon>Chytridiomycota</taxon>
        <taxon>Chytridiomycota incertae sedis</taxon>
        <taxon>Chytridiomycetes</taxon>
        <taxon>Rhizophydiales</taxon>
        <taxon>Terramycetaceae</taxon>
        <taxon>Boothiomyces</taxon>
    </lineage>
</organism>
<protein>
    <recommendedName>
        <fullName evidence="1">Telomerase reverse transcriptase</fullName>
        <ecNumber evidence="1">2.7.7.49</ecNumber>
    </recommendedName>
    <alternativeName>
        <fullName evidence="1">Telomerase catalytic subunit</fullName>
    </alternativeName>
</protein>
<evidence type="ECO:0000256" key="1">
    <source>
        <dbReference type="RuleBase" id="RU365061"/>
    </source>
</evidence>
<gene>
    <name evidence="3" type="ORF">HK103_003440</name>
</gene>
<dbReference type="GO" id="GO:0007004">
    <property type="term" value="P:telomere maintenance via telomerase"/>
    <property type="evidence" value="ECO:0007669"/>
    <property type="project" value="TreeGrafter"/>
</dbReference>